<sequence>MSESPRRPISPSEMDSLRDAAPVDAELLQRIRAALTARESENDEDSGNAE</sequence>
<gene>
    <name evidence="2" type="ORF">I2501_16205</name>
</gene>
<dbReference type="Proteomes" id="UP000657385">
    <property type="component" value="Unassembled WGS sequence"/>
</dbReference>
<protein>
    <submittedName>
        <fullName evidence="2">Uncharacterized protein</fullName>
    </submittedName>
</protein>
<reference evidence="2" key="1">
    <citation type="submission" date="2020-11" db="EMBL/GenBank/DDBJ databases">
        <title>Isolation and identification of active actinomycetes.</title>
        <authorList>
            <person name="Yu B."/>
        </authorList>
    </citation>
    <scope>NUCLEOTIDE SEQUENCE</scope>
    <source>
        <strain evidence="2">NEAU-YB345</strain>
    </source>
</reference>
<evidence type="ECO:0000256" key="1">
    <source>
        <dbReference type="SAM" id="MobiDB-lite"/>
    </source>
</evidence>
<accession>A0A931B3E4</accession>
<dbReference type="AlphaFoldDB" id="A0A931B3E4"/>
<organism evidence="2 3">
    <name type="scientific">Streptacidiphilus fuscans</name>
    <dbReference type="NCBI Taxonomy" id="2789292"/>
    <lineage>
        <taxon>Bacteria</taxon>
        <taxon>Bacillati</taxon>
        <taxon>Actinomycetota</taxon>
        <taxon>Actinomycetes</taxon>
        <taxon>Kitasatosporales</taxon>
        <taxon>Streptomycetaceae</taxon>
        <taxon>Streptacidiphilus</taxon>
    </lineage>
</organism>
<name>A0A931B3E4_9ACTN</name>
<proteinExistence type="predicted"/>
<dbReference type="RefSeq" id="WP_196194752.1">
    <property type="nucleotide sequence ID" value="NZ_JADPRT010000006.1"/>
</dbReference>
<comment type="caution">
    <text evidence="2">The sequence shown here is derived from an EMBL/GenBank/DDBJ whole genome shotgun (WGS) entry which is preliminary data.</text>
</comment>
<feature type="region of interest" description="Disordered" evidence="1">
    <location>
        <begin position="1"/>
        <end position="22"/>
    </location>
</feature>
<evidence type="ECO:0000313" key="2">
    <source>
        <dbReference type="EMBL" id="MBF9069568.1"/>
    </source>
</evidence>
<evidence type="ECO:0000313" key="3">
    <source>
        <dbReference type="Proteomes" id="UP000657385"/>
    </source>
</evidence>
<dbReference type="EMBL" id="JADPRT010000006">
    <property type="protein sequence ID" value="MBF9069568.1"/>
    <property type="molecule type" value="Genomic_DNA"/>
</dbReference>
<keyword evidence="3" id="KW-1185">Reference proteome</keyword>